<dbReference type="GO" id="GO:0003677">
    <property type="term" value="F:DNA binding"/>
    <property type="evidence" value="ECO:0007669"/>
    <property type="project" value="UniProtKB-UniRule"/>
</dbReference>
<dbReference type="InterPro" id="IPR011006">
    <property type="entry name" value="CheY-like_superfamily"/>
</dbReference>
<name>A0A512HU83_9ACTN</name>
<evidence type="ECO:0000259" key="4">
    <source>
        <dbReference type="PROSITE" id="PS51755"/>
    </source>
</evidence>
<organism evidence="5 6">
    <name type="scientific">Aeromicrobium flavum</name>
    <dbReference type="NCBI Taxonomy" id="416568"/>
    <lineage>
        <taxon>Bacteria</taxon>
        <taxon>Bacillati</taxon>
        <taxon>Actinomycetota</taxon>
        <taxon>Actinomycetes</taxon>
        <taxon>Propionibacteriales</taxon>
        <taxon>Nocardioidaceae</taxon>
        <taxon>Aeromicrobium</taxon>
    </lineage>
</organism>
<dbReference type="Proteomes" id="UP000321769">
    <property type="component" value="Unassembled WGS sequence"/>
</dbReference>
<evidence type="ECO:0000313" key="6">
    <source>
        <dbReference type="Proteomes" id="UP000321769"/>
    </source>
</evidence>
<sequence>MTELRVLAPRSADQHASRSRLRRPPEADTILLLESDAQTVADLQSSLRPLGLTVLAASDPLRLVARLNAAGVCAVVLNAAPGPVPLSEVVKVIRSESAVPVLVACASTDVASIGPAVLEGARAIALPYRVGEIAQIIDQSPLPRQRADRLTLGVLTLITESIDAHVRDTPLDLSALEFDLFHMLAERAGYSVTRDELIDALWSDCRTSADDLLVAAVKRVRRKLAEAGVLDAIQTVRGVGYRLNPGVFTPP</sequence>
<dbReference type="InterPro" id="IPR016032">
    <property type="entry name" value="Sig_transdc_resp-reg_C-effctor"/>
</dbReference>
<dbReference type="SUPFAM" id="SSF46894">
    <property type="entry name" value="C-terminal effector domain of the bipartite response regulators"/>
    <property type="match status" value="1"/>
</dbReference>
<keyword evidence="1 2" id="KW-0238">DNA-binding</keyword>
<dbReference type="SUPFAM" id="SSF52172">
    <property type="entry name" value="CheY-like"/>
    <property type="match status" value="1"/>
</dbReference>
<protein>
    <submittedName>
        <fullName evidence="5">DNA-binding response regulator</fullName>
    </submittedName>
</protein>
<dbReference type="PROSITE" id="PS51755">
    <property type="entry name" value="OMPR_PHOB"/>
    <property type="match status" value="1"/>
</dbReference>
<dbReference type="GO" id="GO:0006355">
    <property type="term" value="P:regulation of DNA-templated transcription"/>
    <property type="evidence" value="ECO:0007669"/>
    <property type="project" value="InterPro"/>
</dbReference>
<evidence type="ECO:0000313" key="5">
    <source>
        <dbReference type="EMBL" id="GEO89013.1"/>
    </source>
</evidence>
<evidence type="ECO:0000256" key="3">
    <source>
        <dbReference type="SAM" id="MobiDB-lite"/>
    </source>
</evidence>
<accession>A0A512HU83</accession>
<feature type="DNA-binding region" description="OmpR/PhoB-type" evidence="2">
    <location>
        <begin position="147"/>
        <end position="245"/>
    </location>
</feature>
<dbReference type="Pfam" id="PF00486">
    <property type="entry name" value="Trans_reg_C"/>
    <property type="match status" value="1"/>
</dbReference>
<dbReference type="CDD" id="cd00383">
    <property type="entry name" value="trans_reg_C"/>
    <property type="match status" value="1"/>
</dbReference>
<dbReference type="RefSeq" id="WP_146826714.1">
    <property type="nucleotide sequence ID" value="NZ_BJZQ01000005.1"/>
</dbReference>
<keyword evidence="6" id="KW-1185">Reference proteome</keyword>
<proteinExistence type="predicted"/>
<dbReference type="InterPro" id="IPR036388">
    <property type="entry name" value="WH-like_DNA-bd_sf"/>
</dbReference>
<comment type="caution">
    <text evidence="5">The sequence shown here is derived from an EMBL/GenBank/DDBJ whole genome shotgun (WGS) entry which is preliminary data.</text>
</comment>
<dbReference type="Gene3D" id="1.10.10.10">
    <property type="entry name" value="Winged helix-like DNA-binding domain superfamily/Winged helix DNA-binding domain"/>
    <property type="match status" value="1"/>
</dbReference>
<reference evidence="5 6" key="1">
    <citation type="submission" date="2019-07" db="EMBL/GenBank/DDBJ databases">
        <title>Whole genome shotgun sequence of Aeromicrobium flavum NBRC 107625.</title>
        <authorList>
            <person name="Hosoyama A."/>
            <person name="Uohara A."/>
            <person name="Ohji S."/>
            <person name="Ichikawa N."/>
        </authorList>
    </citation>
    <scope>NUCLEOTIDE SEQUENCE [LARGE SCALE GENOMIC DNA]</scope>
    <source>
        <strain evidence="5 6">NBRC 107625</strain>
    </source>
</reference>
<dbReference type="OrthoDB" id="8927943at2"/>
<feature type="domain" description="OmpR/PhoB-type" evidence="4">
    <location>
        <begin position="147"/>
        <end position="245"/>
    </location>
</feature>
<dbReference type="AlphaFoldDB" id="A0A512HU83"/>
<dbReference type="InterPro" id="IPR001867">
    <property type="entry name" value="OmpR/PhoB-type_DNA-bd"/>
</dbReference>
<dbReference type="EMBL" id="BJZQ01000005">
    <property type="protein sequence ID" value="GEO89013.1"/>
    <property type="molecule type" value="Genomic_DNA"/>
</dbReference>
<feature type="region of interest" description="Disordered" evidence="3">
    <location>
        <begin position="1"/>
        <end position="23"/>
    </location>
</feature>
<evidence type="ECO:0000256" key="2">
    <source>
        <dbReference type="PROSITE-ProRule" id="PRU01091"/>
    </source>
</evidence>
<gene>
    <name evidence="5" type="ORF">AFL01nite_13400</name>
</gene>
<dbReference type="SMART" id="SM00862">
    <property type="entry name" value="Trans_reg_C"/>
    <property type="match status" value="1"/>
</dbReference>
<dbReference type="GO" id="GO:0000160">
    <property type="term" value="P:phosphorelay signal transduction system"/>
    <property type="evidence" value="ECO:0007669"/>
    <property type="project" value="InterPro"/>
</dbReference>
<evidence type="ECO:0000256" key="1">
    <source>
        <dbReference type="ARBA" id="ARBA00023125"/>
    </source>
</evidence>